<evidence type="ECO:0000256" key="4">
    <source>
        <dbReference type="ARBA" id="ARBA00022729"/>
    </source>
</evidence>
<dbReference type="InterPro" id="IPR031825">
    <property type="entry name" value="RXLR"/>
</dbReference>
<comment type="subcellular location">
    <subcellularLocation>
        <location evidence="1 5">Secreted</location>
    </subcellularLocation>
</comment>
<proteinExistence type="inferred from homology"/>
<feature type="signal peptide" evidence="5">
    <location>
        <begin position="1"/>
        <end position="23"/>
    </location>
</feature>
<accession>A0A9W6TRW2</accession>
<dbReference type="OrthoDB" id="129247at2759"/>
<keyword evidence="4 5" id="KW-0732">Signal</keyword>
<keyword evidence="3 5" id="KW-0964">Secreted</keyword>
<dbReference type="Gene3D" id="1.10.10.2460">
    <property type="match status" value="1"/>
</dbReference>
<name>A0A9W6TRW2_9STRA</name>
<sequence length="155" mass="17884">MRLHFMVLMVVAALAASNGVASATRVENDIKLWMESAVDRVALSDIILIEGRAKRFLRRVEAEEADLSNVYEPVKTEDGQPKVFIEQKLQMALANPHKTNKLYRRWYKSGYTAKQVADELRLTENREIRPLYQHLSVGYAKYVKKQQSQESQETQ</sequence>
<comment type="similarity">
    <text evidence="2 5">Belongs to the RxLR effector family.</text>
</comment>
<organism evidence="6 7">
    <name type="scientific">Phytophthora lilii</name>
    <dbReference type="NCBI Taxonomy" id="2077276"/>
    <lineage>
        <taxon>Eukaryota</taxon>
        <taxon>Sar</taxon>
        <taxon>Stramenopiles</taxon>
        <taxon>Oomycota</taxon>
        <taxon>Peronosporomycetes</taxon>
        <taxon>Peronosporales</taxon>
        <taxon>Peronosporaceae</taxon>
        <taxon>Phytophthora</taxon>
    </lineage>
</organism>
<evidence type="ECO:0000313" key="6">
    <source>
        <dbReference type="EMBL" id="GMF18098.1"/>
    </source>
</evidence>
<evidence type="ECO:0000313" key="7">
    <source>
        <dbReference type="Proteomes" id="UP001165083"/>
    </source>
</evidence>
<comment type="caution">
    <text evidence="6">The sequence shown here is derived from an EMBL/GenBank/DDBJ whole genome shotgun (WGS) entry which is preliminary data.</text>
</comment>
<feature type="chain" id="PRO_5041014127" description="RxLR effector protein" evidence="5">
    <location>
        <begin position="24"/>
        <end position="155"/>
    </location>
</feature>
<dbReference type="Pfam" id="PF16810">
    <property type="entry name" value="RXLR"/>
    <property type="match status" value="1"/>
</dbReference>
<evidence type="ECO:0000256" key="1">
    <source>
        <dbReference type="ARBA" id="ARBA00004613"/>
    </source>
</evidence>
<evidence type="ECO:0000256" key="3">
    <source>
        <dbReference type="ARBA" id="ARBA00022525"/>
    </source>
</evidence>
<dbReference type="GO" id="GO:0005576">
    <property type="term" value="C:extracellular region"/>
    <property type="evidence" value="ECO:0007669"/>
    <property type="project" value="UniProtKB-SubCell"/>
</dbReference>
<dbReference type="EMBL" id="BSXW01000306">
    <property type="protein sequence ID" value="GMF18098.1"/>
    <property type="molecule type" value="Genomic_DNA"/>
</dbReference>
<evidence type="ECO:0000256" key="5">
    <source>
        <dbReference type="RuleBase" id="RU367124"/>
    </source>
</evidence>
<reference evidence="6" key="1">
    <citation type="submission" date="2023-04" db="EMBL/GenBank/DDBJ databases">
        <title>Phytophthora lilii NBRC 32176.</title>
        <authorList>
            <person name="Ichikawa N."/>
            <person name="Sato H."/>
            <person name="Tonouchi N."/>
        </authorList>
    </citation>
    <scope>NUCLEOTIDE SEQUENCE</scope>
    <source>
        <strain evidence="6">NBRC 32176</strain>
    </source>
</reference>
<evidence type="ECO:0000256" key="2">
    <source>
        <dbReference type="ARBA" id="ARBA00010400"/>
    </source>
</evidence>
<gene>
    <name evidence="6" type="ORF">Plil01_000671900</name>
</gene>
<dbReference type="AlphaFoldDB" id="A0A9W6TRW2"/>
<keyword evidence="7" id="KW-1185">Reference proteome</keyword>
<comment type="function">
    <text evidence="5">Effector that suppresses plant defense responses during pathogen infection.</text>
</comment>
<dbReference type="Proteomes" id="UP001165083">
    <property type="component" value="Unassembled WGS sequence"/>
</dbReference>
<protein>
    <recommendedName>
        <fullName evidence="5">RxLR effector protein</fullName>
    </recommendedName>
</protein>